<dbReference type="WBParaSite" id="DME_0000875301-mRNA-1">
    <property type="protein sequence ID" value="DME_0000875301-mRNA-1"/>
    <property type="gene ID" value="DME_0000875301"/>
</dbReference>
<dbReference type="AlphaFoldDB" id="A0A0N4ULR6"/>
<dbReference type="Proteomes" id="UP000038040">
    <property type="component" value="Unplaced"/>
</dbReference>
<accession>A0A0N4ULR6</accession>
<evidence type="ECO:0000313" key="2">
    <source>
        <dbReference type="Proteomes" id="UP000038040"/>
    </source>
</evidence>
<dbReference type="EMBL" id="UYYG01000072">
    <property type="protein sequence ID" value="VDN52671.1"/>
    <property type="molecule type" value="Genomic_DNA"/>
</dbReference>
<protein>
    <submittedName>
        <fullName evidence="1 4">Uncharacterized protein</fullName>
    </submittedName>
</protein>
<evidence type="ECO:0000313" key="3">
    <source>
        <dbReference type="Proteomes" id="UP000274756"/>
    </source>
</evidence>
<evidence type="ECO:0000313" key="4">
    <source>
        <dbReference type="WBParaSite" id="DME_0000875301-mRNA-1"/>
    </source>
</evidence>
<name>A0A0N4ULR6_DRAME</name>
<evidence type="ECO:0000313" key="1">
    <source>
        <dbReference type="EMBL" id="VDN52671.1"/>
    </source>
</evidence>
<sequence>MDRRMESFANFLLKSEFLRLSANSVADLQASRNSDFHCPVVHIDFIVEFIQVYSCELRSMIATIESNQIFRTNWLCARLFISFSFFNANCNA</sequence>
<keyword evidence="3" id="KW-1185">Reference proteome</keyword>
<reference evidence="1 3" key="2">
    <citation type="submission" date="2018-11" db="EMBL/GenBank/DDBJ databases">
        <authorList>
            <consortium name="Pathogen Informatics"/>
        </authorList>
    </citation>
    <scope>NUCLEOTIDE SEQUENCE [LARGE SCALE GENOMIC DNA]</scope>
</reference>
<gene>
    <name evidence="1" type="ORF">DME_LOCUS2644</name>
</gene>
<organism evidence="2 4">
    <name type="scientific">Dracunculus medinensis</name>
    <name type="common">Guinea worm</name>
    <dbReference type="NCBI Taxonomy" id="318479"/>
    <lineage>
        <taxon>Eukaryota</taxon>
        <taxon>Metazoa</taxon>
        <taxon>Ecdysozoa</taxon>
        <taxon>Nematoda</taxon>
        <taxon>Chromadorea</taxon>
        <taxon>Rhabditida</taxon>
        <taxon>Spirurina</taxon>
        <taxon>Dracunculoidea</taxon>
        <taxon>Dracunculidae</taxon>
        <taxon>Dracunculus</taxon>
    </lineage>
</organism>
<dbReference type="Proteomes" id="UP000274756">
    <property type="component" value="Unassembled WGS sequence"/>
</dbReference>
<reference evidence="4" key="1">
    <citation type="submission" date="2017-02" db="UniProtKB">
        <authorList>
            <consortium name="WormBaseParasite"/>
        </authorList>
    </citation>
    <scope>IDENTIFICATION</scope>
</reference>
<proteinExistence type="predicted"/>